<dbReference type="Pfam" id="PF11748">
    <property type="entry name" value="DUF3306"/>
    <property type="match status" value="1"/>
</dbReference>
<sequence>MSDRFLSRWSRLKRENDKRSESSDGIRQNGTPSEIPESAPQADSIPAISDPPKQSLLDQVVDSEPLDDALPTEANLNDVFNNGGIQKFLNPKVDPHLRNKAFKTLFQLPELGVIDYLDVYMEDFNVYDKLDDVEINKMESAKALLSRVDLLSDPSLPQGDQPVADEVPEISPSVGHTQTSSPTTEESDSTQKPDSE</sequence>
<protein>
    <recommendedName>
        <fullName evidence="4">DUF3306 domain-containing protein</fullName>
    </recommendedName>
</protein>
<feature type="compositionally biased region" description="Basic and acidic residues" evidence="1">
    <location>
        <begin position="1"/>
        <end position="24"/>
    </location>
</feature>
<name>A0ABQ5YMT3_9BURK</name>
<proteinExistence type="predicted"/>
<organism evidence="2 3">
    <name type="scientific">Limnobacter litoralis</name>
    <dbReference type="NCBI Taxonomy" id="481366"/>
    <lineage>
        <taxon>Bacteria</taxon>
        <taxon>Pseudomonadati</taxon>
        <taxon>Pseudomonadota</taxon>
        <taxon>Betaproteobacteria</taxon>
        <taxon>Burkholderiales</taxon>
        <taxon>Burkholderiaceae</taxon>
        <taxon>Limnobacter</taxon>
    </lineage>
</organism>
<accession>A0ABQ5YMT3</accession>
<dbReference type="Proteomes" id="UP001156664">
    <property type="component" value="Unassembled WGS sequence"/>
</dbReference>
<comment type="caution">
    <text evidence="2">The sequence shown here is derived from an EMBL/GenBank/DDBJ whole genome shotgun (WGS) entry which is preliminary data.</text>
</comment>
<gene>
    <name evidence="2" type="ORF">GCM10007875_09660</name>
</gene>
<evidence type="ECO:0000256" key="1">
    <source>
        <dbReference type="SAM" id="MobiDB-lite"/>
    </source>
</evidence>
<feature type="region of interest" description="Disordered" evidence="1">
    <location>
        <begin position="152"/>
        <end position="196"/>
    </location>
</feature>
<evidence type="ECO:0000313" key="3">
    <source>
        <dbReference type="Proteomes" id="UP001156664"/>
    </source>
</evidence>
<evidence type="ECO:0008006" key="4">
    <source>
        <dbReference type="Google" id="ProtNLM"/>
    </source>
</evidence>
<dbReference type="RefSeq" id="WP_284280320.1">
    <property type="nucleotide sequence ID" value="NZ_BSOJ01000009.1"/>
</dbReference>
<feature type="region of interest" description="Disordered" evidence="1">
    <location>
        <begin position="1"/>
        <end position="53"/>
    </location>
</feature>
<dbReference type="InterPro" id="IPR021735">
    <property type="entry name" value="DUF3306"/>
</dbReference>
<keyword evidence="3" id="KW-1185">Reference proteome</keyword>
<dbReference type="EMBL" id="BSOJ01000009">
    <property type="protein sequence ID" value="GLR25878.1"/>
    <property type="molecule type" value="Genomic_DNA"/>
</dbReference>
<evidence type="ECO:0000313" key="2">
    <source>
        <dbReference type="EMBL" id="GLR25878.1"/>
    </source>
</evidence>
<reference evidence="3" key="1">
    <citation type="journal article" date="2019" name="Int. J. Syst. Evol. Microbiol.">
        <title>The Global Catalogue of Microorganisms (GCM) 10K type strain sequencing project: providing services to taxonomists for standard genome sequencing and annotation.</title>
        <authorList>
            <consortium name="The Broad Institute Genomics Platform"/>
            <consortium name="The Broad Institute Genome Sequencing Center for Infectious Disease"/>
            <person name="Wu L."/>
            <person name="Ma J."/>
        </authorList>
    </citation>
    <scope>NUCLEOTIDE SEQUENCE [LARGE SCALE GENOMIC DNA]</scope>
    <source>
        <strain evidence="3">NBRC 105857</strain>
    </source>
</reference>